<proteinExistence type="predicted"/>
<name>R4YMJ9_OLEAN</name>
<organism evidence="2 3">
    <name type="scientific">Oleispira antarctica RB-8</name>
    <dbReference type="NCBI Taxonomy" id="698738"/>
    <lineage>
        <taxon>Bacteria</taxon>
        <taxon>Pseudomonadati</taxon>
        <taxon>Pseudomonadota</taxon>
        <taxon>Gammaproteobacteria</taxon>
        <taxon>Oceanospirillales</taxon>
        <taxon>Oceanospirillaceae</taxon>
        <taxon>Oleispira</taxon>
    </lineage>
</organism>
<evidence type="ECO:0000313" key="2">
    <source>
        <dbReference type="EMBL" id="CCK76196.1"/>
    </source>
</evidence>
<dbReference type="GO" id="GO:0008233">
    <property type="term" value="F:peptidase activity"/>
    <property type="evidence" value="ECO:0007669"/>
    <property type="project" value="InterPro"/>
</dbReference>
<evidence type="ECO:0000259" key="1">
    <source>
        <dbReference type="PROSITE" id="PS50990"/>
    </source>
</evidence>
<dbReference type="HOGENOM" id="CLU_077966_0_0_6"/>
<dbReference type="AlphaFoldDB" id="R4YMJ9"/>
<dbReference type="PATRIC" id="fig|698738.3.peg.2090"/>
<protein>
    <submittedName>
        <fullName evidence="2">Predicted double-glycine peptidase</fullName>
    </submittedName>
</protein>
<dbReference type="GO" id="GO:0005524">
    <property type="term" value="F:ATP binding"/>
    <property type="evidence" value="ECO:0007669"/>
    <property type="project" value="InterPro"/>
</dbReference>
<accession>R4YMJ9</accession>
<dbReference type="GO" id="GO:0006508">
    <property type="term" value="P:proteolysis"/>
    <property type="evidence" value="ECO:0007669"/>
    <property type="project" value="InterPro"/>
</dbReference>
<dbReference type="STRING" id="698738.OLEAN_C20200"/>
<dbReference type="CDD" id="cd02423">
    <property type="entry name" value="Peptidase_C39G"/>
    <property type="match status" value="1"/>
</dbReference>
<evidence type="ECO:0000313" key="3">
    <source>
        <dbReference type="Proteomes" id="UP000032749"/>
    </source>
</evidence>
<dbReference type="Gene3D" id="3.90.70.10">
    <property type="entry name" value="Cysteine proteinases"/>
    <property type="match status" value="1"/>
</dbReference>
<dbReference type="Pfam" id="PF03412">
    <property type="entry name" value="Peptidase_C39"/>
    <property type="match status" value="1"/>
</dbReference>
<dbReference type="GO" id="GO:0016020">
    <property type="term" value="C:membrane"/>
    <property type="evidence" value="ECO:0007669"/>
    <property type="project" value="InterPro"/>
</dbReference>
<dbReference type="InterPro" id="IPR005074">
    <property type="entry name" value="Peptidase_C39"/>
</dbReference>
<reference evidence="2 3" key="1">
    <citation type="journal article" date="2013" name="Nat. Commun.">
        <title>Genome sequence and functional genomic analysis of the oil-degrading bacterium Oleispira antarctica.</title>
        <authorList>
            <person name="Kube M."/>
            <person name="Chernikova T.N."/>
            <person name="Al-Ramahi Y."/>
            <person name="Beloqui A."/>
            <person name="Lopez-Cortez N."/>
            <person name="Guazzaroni M.E."/>
            <person name="Heipieper H.J."/>
            <person name="Klages S."/>
            <person name="Kotsyurbenko O.R."/>
            <person name="Langer I."/>
            <person name="Nechitaylo T.Y."/>
            <person name="Lunsdorf H."/>
            <person name="Fernandez M."/>
            <person name="Juarez S."/>
            <person name="Ciordia S."/>
            <person name="Singer A."/>
            <person name="Kagan O."/>
            <person name="Egorova O."/>
            <person name="Petit P.A."/>
            <person name="Stogios P."/>
            <person name="Kim Y."/>
            <person name="Tchigvintsev A."/>
            <person name="Flick R."/>
            <person name="Denaro R."/>
            <person name="Genovese M."/>
            <person name="Albar J.P."/>
            <person name="Reva O.N."/>
            <person name="Martinez-Gomariz M."/>
            <person name="Tran H."/>
            <person name="Ferrer M."/>
            <person name="Savchenko A."/>
            <person name="Yakunin A.F."/>
            <person name="Yakimov M.M."/>
            <person name="Golyshina O.V."/>
            <person name="Reinhardt R."/>
            <person name="Golyshin P.N."/>
        </authorList>
    </citation>
    <scope>NUCLEOTIDE SEQUENCE [LARGE SCALE GENOMIC DNA]</scope>
</reference>
<dbReference type="Proteomes" id="UP000032749">
    <property type="component" value="Chromosome"/>
</dbReference>
<dbReference type="OrthoDB" id="13401at2"/>
<keyword evidence="3" id="KW-1185">Reference proteome</keyword>
<gene>
    <name evidence="2" type="ORF">OLEAN_C20200</name>
</gene>
<sequence>MLIILLGSIIAFSIINELAIVPDRQEGDIVYRVANTEPAQQDVFINVEPLATQRFNNVVRQAFDYSCGSAALTTVLDFYLGRNFQERQVMEGLLRFGETERIVERRGFSLLDMKRLVTALGHPSGGFKAEASDLEELDHPAIAPIEYAGFKHFVVVRAVYDGRVFVADPALGNISFTMHRFLEIWDNNVLFIVFPNGHKPTNGLELQEQDLRYVSDYIIAENTFKEFPHFAMPVDGNFYNKIASLNNNAYFKFDIARNDTSAPVTEFGQVIQPGEPMLNADGNQYYPSDNSKFYDQSGDNEFNSIYWSGTDDLYDNGVRSIEKNIRYKRN</sequence>
<dbReference type="EMBL" id="FO203512">
    <property type="protein sequence ID" value="CCK76196.1"/>
    <property type="molecule type" value="Genomic_DNA"/>
</dbReference>
<feature type="domain" description="Peptidase C39" evidence="1">
    <location>
        <begin position="61"/>
        <end position="192"/>
    </location>
</feature>
<dbReference type="PROSITE" id="PS50990">
    <property type="entry name" value="PEPTIDASE_C39"/>
    <property type="match status" value="1"/>
</dbReference>
<dbReference type="KEGG" id="oai:OLEAN_C20200"/>